<proteinExistence type="predicted"/>
<organism evidence="1">
    <name type="scientific">Arundo donax</name>
    <name type="common">Giant reed</name>
    <name type="synonym">Donax arundinaceus</name>
    <dbReference type="NCBI Taxonomy" id="35708"/>
    <lineage>
        <taxon>Eukaryota</taxon>
        <taxon>Viridiplantae</taxon>
        <taxon>Streptophyta</taxon>
        <taxon>Embryophyta</taxon>
        <taxon>Tracheophyta</taxon>
        <taxon>Spermatophyta</taxon>
        <taxon>Magnoliopsida</taxon>
        <taxon>Liliopsida</taxon>
        <taxon>Poales</taxon>
        <taxon>Poaceae</taxon>
        <taxon>PACMAD clade</taxon>
        <taxon>Arundinoideae</taxon>
        <taxon>Arundineae</taxon>
        <taxon>Arundo</taxon>
    </lineage>
</organism>
<name>A0A0A9HXH8_ARUDO</name>
<protein>
    <submittedName>
        <fullName evidence="1">Uncharacterized protein</fullName>
    </submittedName>
</protein>
<reference evidence="1" key="1">
    <citation type="submission" date="2014-09" db="EMBL/GenBank/DDBJ databases">
        <authorList>
            <person name="Magalhaes I.L.F."/>
            <person name="Oliveira U."/>
            <person name="Santos F.R."/>
            <person name="Vidigal T.H.D.A."/>
            <person name="Brescovit A.D."/>
            <person name="Santos A.J."/>
        </authorList>
    </citation>
    <scope>NUCLEOTIDE SEQUENCE</scope>
    <source>
        <tissue evidence="1">Shoot tissue taken approximately 20 cm above the soil surface</tissue>
    </source>
</reference>
<evidence type="ECO:0000313" key="1">
    <source>
        <dbReference type="EMBL" id="JAE37583.1"/>
    </source>
</evidence>
<dbReference type="EMBL" id="GBRH01160313">
    <property type="protein sequence ID" value="JAE37583.1"/>
    <property type="molecule type" value="Transcribed_RNA"/>
</dbReference>
<accession>A0A0A9HXH8</accession>
<reference evidence="1" key="2">
    <citation type="journal article" date="2015" name="Data Brief">
        <title>Shoot transcriptome of the giant reed, Arundo donax.</title>
        <authorList>
            <person name="Barrero R.A."/>
            <person name="Guerrero F.D."/>
            <person name="Moolhuijzen P."/>
            <person name="Goolsby J.A."/>
            <person name="Tidwell J."/>
            <person name="Bellgard S.E."/>
            <person name="Bellgard M.I."/>
        </authorList>
    </citation>
    <scope>NUCLEOTIDE SEQUENCE</scope>
    <source>
        <tissue evidence="1">Shoot tissue taken approximately 20 cm above the soil surface</tissue>
    </source>
</reference>
<sequence length="40" mass="4988">MRTSRMRFMFLRLYLMIEQPIWKQLRSTGKKVIVEVITTW</sequence>
<dbReference type="AlphaFoldDB" id="A0A0A9HXH8"/>